<evidence type="ECO:0000256" key="1">
    <source>
        <dbReference type="SAM" id="Phobius"/>
    </source>
</evidence>
<feature type="transmembrane region" description="Helical" evidence="1">
    <location>
        <begin position="6"/>
        <end position="26"/>
    </location>
</feature>
<keyword evidence="1" id="KW-1133">Transmembrane helix</keyword>
<evidence type="ECO:0000313" key="2">
    <source>
        <dbReference type="EnsemblMetazoa" id="Aqu2.1.24436_001"/>
    </source>
</evidence>
<dbReference type="AlphaFoldDB" id="A0A1X7UAE8"/>
<reference evidence="2" key="1">
    <citation type="submission" date="2017-05" db="UniProtKB">
        <authorList>
            <consortium name="EnsemblMetazoa"/>
        </authorList>
    </citation>
    <scope>IDENTIFICATION</scope>
</reference>
<accession>A0A1X7UAE8</accession>
<name>A0A1X7UAE8_AMPQE</name>
<keyword evidence="1" id="KW-0472">Membrane</keyword>
<dbReference type="InParanoid" id="A0A1X7UAE8"/>
<organism evidence="2">
    <name type="scientific">Amphimedon queenslandica</name>
    <name type="common">Sponge</name>
    <dbReference type="NCBI Taxonomy" id="400682"/>
    <lineage>
        <taxon>Eukaryota</taxon>
        <taxon>Metazoa</taxon>
        <taxon>Porifera</taxon>
        <taxon>Demospongiae</taxon>
        <taxon>Heteroscleromorpha</taxon>
        <taxon>Haplosclerida</taxon>
        <taxon>Niphatidae</taxon>
        <taxon>Amphimedon</taxon>
    </lineage>
</organism>
<dbReference type="EnsemblMetazoa" id="Aqu2.1.24436_001">
    <property type="protein sequence ID" value="Aqu2.1.24436_001"/>
    <property type="gene ID" value="Aqu2.1.24436"/>
</dbReference>
<protein>
    <submittedName>
        <fullName evidence="2">Uncharacterized protein</fullName>
    </submittedName>
</protein>
<sequence>WSFEGLDMTVFLFTTTCSCVHILMLIKGVHNINEKQLCCSKRGSVLLKLGQLAVLQGGTGFHVYFIAVFRYICGVKLTNITYMQRFMKKWLAHIVK</sequence>
<keyword evidence="1" id="KW-0812">Transmembrane</keyword>
<proteinExistence type="predicted"/>